<dbReference type="InterPro" id="IPR047676">
    <property type="entry name" value="FxLYD_dom"/>
</dbReference>
<dbReference type="EMBL" id="NIRS01000008">
    <property type="protein sequence ID" value="PPK35924.1"/>
    <property type="molecule type" value="Genomic_DNA"/>
</dbReference>
<evidence type="ECO:0000313" key="2">
    <source>
        <dbReference type="Proteomes" id="UP000238541"/>
    </source>
</evidence>
<dbReference type="GO" id="GO:0008233">
    <property type="term" value="F:peptidase activity"/>
    <property type="evidence" value="ECO:0007669"/>
    <property type="project" value="UniProtKB-KW"/>
</dbReference>
<name>A0A2S6FEM8_9PSED</name>
<keyword evidence="2" id="KW-1185">Reference proteome</keyword>
<dbReference type="AlphaFoldDB" id="A0A2S6FEM8"/>
<dbReference type="Proteomes" id="UP000238541">
    <property type="component" value="Unassembled WGS sequence"/>
</dbReference>
<dbReference type="NCBIfam" id="NF038353">
    <property type="entry name" value="FxLYD_dom"/>
    <property type="match status" value="1"/>
</dbReference>
<keyword evidence="1" id="KW-0645">Protease</keyword>
<dbReference type="GO" id="GO:0006508">
    <property type="term" value="P:proteolysis"/>
    <property type="evidence" value="ECO:0007669"/>
    <property type="project" value="UniProtKB-KW"/>
</dbReference>
<protein>
    <submittedName>
        <fullName evidence="1">Membrane-associated Zn-dependent protease 1</fullName>
    </submittedName>
</protein>
<gene>
    <name evidence="1" type="ORF">CD175_27435</name>
</gene>
<proteinExistence type="predicted"/>
<reference evidence="2" key="1">
    <citation type="submission" date="2017-06" db="EMBL/GenBank/DDBJ databases">
        <authorList>
            <person name="Furmanczyk E.M."/>
        </authorList>
    </citation>
    <scope>NUCLEOTIDE SEQUENCE [LARGE SCALE GENOMIC DNA]</scope>
    <source>
        <strain evidence="2">AP3_16</strain>
    </source>
</reference>
<keyword evidence="1" id="KW-0378">Hydrolase</keyword>
<organism evidence="1 2">
    <name type="scientific">Pseudomonas laurylsulfatiphila</name>
    <dbReference type="NCBI Taxonomy" id="2011015"/>
    <lineage>
        <taxon>Bacteria</taxon>
        <taxon>Pseudomonadati</taxon>
        <taxon>Pseudomonadota</taxon>
        <taxon>Gammaproteobacteria</taxon>
        <taxon>Pseudomonadales</taxon>
        <taxon>Pseudomonadaceae</taxon>
        <taxon>Pseudomonas</taxon>
    </lineage>
</organism>
<comment type="caution">
    <text evidence="1">The sequence shown here is derived from an EMBL/GenBank/DDBJ whole genome shotgun (WGS) entry which is preliminary data.</text>
</comment>
<evidence type="ECO:0000313" key="1">
    <source>
        <dbReference type="EMBL" id="PPK35924.1"/>
    </source>
</evidence>
<accession>A0A2S6FEM8</accession>
<sequence length="128" mass="13784">MQSWAAGELHLNFHMGGSTNGSGFVGGTLINTGDEPVAHSYLVVTLLDAQCRPLRSVMESFDSIAAGQERSFRIAVGSDLKRYRLLSIKGFDAEGFELVAVDDSEAILKAREAEERAYCAQGKRSAAS</sequence>